<organism evidence="1 2">
    <name type="scientific">Parascaris equorum</name>
    <name type="common">Equine roundworm</name>
    <dbReference type="NCBI Taxonomy" id="6256"/>
    <lineage>
        <taxon>Eukaryota</taxon>
        <taxon>Metazoa</taxon>
        <taxon>Ecdysozoa</taxon>
        <taxon>Nematoda</taxon>
        <taxon>Chromadorea</taxon>
        <taxon>Rhabditida</taxon>
        <taxon>Spirurina</taxon>
        <taxon>Ascaridomorpha</taxon>
        <taxon>Ascaridoidea</taxon>
        <taxon>Ascarididae</taxon>
        <taxon>Parascaris</taxon>
    </lineage>
</organism>
<sequence>MTPVSHREIQLQYIASQHPHVVRILDVYENILQQSKCLFVVMEYMGGE</sequence>
<dbReference type="Gene3D" id="3.30.200.20">
    <property type="entry name" value="Phosphorylase Kinase, domain 1"/>
    <property type="match status" value="1"/>
</dbReference>
<evidence type="ECO:0000313" key="1">
    <source>
        <dbReference type="Proteomes" id="UP000887564"/>
    </source>
</evidence>
<dbReference type="SUPFAM" id="SSF56112">
    <property type="entry name" value="Protein kinase-like (PK-like)"/>
    <property type="match status" value="1"/>
</dbReference>
<protein>
    <submittedName>
        <fullName evidence="2">Protein kinase domain-containing protein</fullName>
    </submittedName>
</protein>
<reference evidence="2" key="1">
    <citation type="submission" date="2022-11" db="UniProtKB">
        <authorList>
            <consortium name="WormBaseParasite"/>
        </authorList>
    </citation>
    <scope>IDENTIFICATION</scope>
</reference>
<name>A0A914RF21_PAREQ</name>
<evidence type="ECO:0000313" key="2">
    <source>
        <dbReference type="WBParaSite" id="PEQ_0000335801-mRNA-1"/>
    </source>
</evidence>
<accession>A0A914RF21</accession>
<dbReference type="Proteomes" id="UP000887564">
    <property type="component" value="Unplaced"/>
</dbReference>
<keyword evidence="1" id="KW-1185">Reference proteome</keyword>
<dbReference type="WBParaSite" id="PEQ_0000335801-mRNA-1">
    <property type="protein sequence ID" value="PEQ_0000335801-mRNA-1"/>
    <property type="gene ID" value="PEQ_0000335801"/>
</dbReference>
<proteinExistence type="predicted"/>
<dbReference type="AlphaFoldDB" id="A0A914RF21"/>
<dbReference type="InterPro" id="IPR011009">
    <property type="entry name" value="Kinase-like_dom_sf"/>
</dbReference>